<dbReference type="eggNOG" id="ENOG502RJ6T">
    <property type="taxonomic scope" value="Eukaryota"/>
</dbReference>
<gene>
    <name evidence="3" type="ORF">CMQ_5563</name>
</gene>
<dbReference type="STRING" id="655863.F0XT34"/>
<dbReference type="GO" id="GO:0006950">
    <property type="term" value="P:response to stress"/>
    <property type="evidence" value="ECO:0007669"/>
    <property type="project" value="UniProtKB-ARBA"/>
</dbReference>
<dbReference type="HOGENOM" id="CLU_569921_0_0_1"/>
<dbReference type="RefSeq" id="XP_014168625.1">
    <property type="nucleotide sequence ID" value="XM_014313150.1"/>
</dbReference>
<dbReference type="EMBL" id="GL629997">
    <property type="protein sequence ID" value="EFW99142.1"/>
    <property type="molecule type" value="Genomic_DNA"/>
</dbReference>
<dbReference type="GeneID" id="25978899"/>
<feature type="compositionally biased region" description="Basic and acidic residues" evidence="1">
    <location>
        <begin position="27"/>
        <end position="38"/>
    </location>
</feature>
<evidence type="ECO:0000256" key="1">
    <source>
        <dbReference type="SAM" id="MobiDB-lite"/>
    </source>
</evidence>
<dbReference type="AlphaFoldDB" id="F0XT34"/>
<keyword evidence="4" id="KW-1185">Reference proteome</keyword>
<sequence>MSAPMPFWVRGGGGEPQASAHEGYGGYHDRDKRPRELAPFDSRQPDSYSGWREAQGINHPFTRPPSASQDFRHSDPYPLPPPSPFRVSATPSPHPVARRWRGGSDLKASFAVQHLLAEPCYGSAPADTTYAGLYRSELESQGRATPDFVDFRHRDPGRQAIHPTLAQAFESCYLPNPPHSRPSSHVQPASLPRPTQSYADWQKQREDLQFANAASRNSPQPQPQPEQLHLPYRSHLHNTDTPEGSDIGCDADRDLDGRLLSDDEAVSSVTRCLFGFNSRNPASRHARILLALIHPKTAGAEFELDNCALESIFLAANEIFFNGRLTHRVRWGWSKPGSNAEYDGNIIGHTALRKAKIGGFETFILLSTPILCNPEYNRRLLISAFLHELIHCYLFICCGWSARKSGGHTDGFRAIANMIDEWAGREHLHLCHVEADLERFRQAPDPVIEQDGHPTKGGGSFCDRLTGCFSRRSCPQKLR</sequence>
<dbReference type="Pfam" id="PF10263">
    <property type="entry name" value="SprT-like"/>
    <property type="match status" value="1"/>
</dbReference>
<dbReference type="Proteomes" id="UP000007796">
    <property type="component" value="Unassembled WGS sequence"/>
</dbReference>
<dbReference type="InParanoid" id="F0XT34"/>
<evidence type="ECO:0000313" key="3">
    <source>
        <dbReference type="EMBL" id="EFW99142.1"/>
    </source>
</evidence>
<dbReference type="InterPro" id="IPR006640">
    <property type="entry name" value="SprT-like_domain"/>
</dbReference>
<dbReference type="OrthoDB" id="5236983at2759"/>
<organism evidence="4">
    <name type="scientific">Grosmannia clavigera (strain kw1407 / UAMH 11150)</name>
    <name type="common">Blue stain fungus</name>
    <name type="synonym">Graphiocladiella clavigera</name>
    <dbReference type="NCBI Taxonomy" id="655863"/>
    <lineage>
        <taxon>Eukaryota</taxon>
        <taxon>Fungi</taxon>
        <taxon>Dikarya</taxon>
        <taxon>Ascomycota</taxon>
        <taxon>Pezizomycotina</taxon>
        <taxon>Sordariomycetes</taxon>
        <taxon>Sordariomycetidae</taxon>
        <taxon>Ophiostomatales</taxon>
        <taxon>Ophiostomataceae</taxon>
        <taxon>Leptographium</taxon>
    </lineage>
</organism>
<reference evidence="3 4" key="1">
    <citation type="journal article" date="2011" name="Proc. Natl. Acad. Sci. U.S.A.">
        <title>Genome and transcriptome analyses of the mountain pine beetle-fungal symbiont Grosmannia clavigera, a lodgepole pine pathogen.</title>
        <authorList>
            <person name="DiGuistini S."/>
            <person name="Wang Y."/>
            <person name="Liao N.Y."/>
            <person name="Taylor G."/>
            <person name="Tanguay P."/>
            <person name="Feau N."/>
            <person name="Henrissat B."/>
            <person name="Chan S.K."/>
            <person name="Hesse-Orce U."/>
            <person name="Alamouti S.M."/>
            <person name="Tsui C.K.M."/>
            <person name="Docking R.T."/>
            <person name="Levasseur A."/>
            <person name="Haridas S."/>
            <person name="Robertson G."/>
            <person name="Birol I."/>
            <person name="Holt R.A."/>
            <person name="Marra M.A."/>
            <person name="Hamelin R.C."/>
            <person name="Hirst M."/>
            <person name="Jones S.J.M."/>
            <person name="Bohlmann J."/>
            <person name="Breuil C."/>
        </authorList>
    </citation>
    <scope>NUCLEOTIDE SEQUENCE [LARGE SCALE GENOMIC DNA]</scope>
    <source>
        <strain evidence="4">kw1407 / UAMH 11150</strain>
    </source>
</reference>
<feature type="region of interest" description="Disordered" evidence="1">
    <location>
        <begin position="1"/>
        <end position="100"/>
    </location>
</feature>
<feature type="domain" description="SprT-like" evidence="2">
    <location>
        <begin position="310"/>
        <end position="426"/>
    </location>
</feature>
<proteinExistence type="predicted"/>
<feature type="compositionally biased region" description="Polar residues" evidence="1">
    <location>
        <begin position="181"/>
        <end position="196"/>
    </location>
</feature>
<protein>
    <recommendedName>
        <fullName evidence="2">SprT-like domain-containing protein</fullName>
    </recommendedName>
</protein>
<name>F0XT34_GROCL</name>
<evidence type="ECO:0000259" key="2">
    <source>
        <dbReference type="Pfam" id="PF10263"/>
    </source>
</evidence>
<feature type="region of interest" description="Disordered" evidence="1">
    <location>
        <begin position="172"/>
        <end position="196"/>
    </location>
</feature>
<evidence type="ECO:0000313" key="4">
    <source>
        <dbReference type="Proteomes" id="UP000007796"/>
    </source>
</evidence>
<accession>F0XT34</accession>